<dbReference type="PANTHER" id="PTHR30273">
    <property type="entry name" value="PERIPLASMIC SIGNAL SENSOR AND SIGMA FACTOR ACTIVATOR FECR-RELATED"/>
    <property type="match status" value="1"/>
</dbReference>
<dbReference type="Gene3D" id="3.55.50.30">
    <property type="match status" value="1"/>
</dbReference>
<evidence type="ECO:0000313" key="3">
    <source>
        <dbReference type="EMBL" id="MBN7809960.1"/>
    </source>
</evidence>
<name>A0ABS3BYM7_9BACT</name>
<evidence type="ECO:0000259" key="2">
    <source>
        <dbReference type="Pfam" id="PF16344"/>
    </source>
</evidence>
<reference evidence="3 4" key="1">
    <citation type="submission" date="2021-03" db="EMBL/GenBank/DDBJ databases">
        <title>novel species isolated from a fishpond in China.</title>
        <authorList>
            <person name="Lu H."/>
            <person name="Cai Z."/>
        </authorList>
    </citation>
    <scope>NUCLEOTIDE SEQUENCE [LARGE SCALE GENOMIC DNA]</scope>
    <source>
        <strain evidence="3 4">H41</strain>
    </source>
</reference>
<dbReference type="InterPro" id="IPR012373">
    <property type="entry name" value="Ferrdict_sens_TM"/>
</dbReference>
<dbReference type="Pfam" id="PF16344">
    <property type="entry name" value="FecR_C"/>
    <property type="match status" value="1"/>
</dbReference>
<sequence>MSSKENIKRFEDYEIEEFLSDEFFVQWVKNPDENTTHFWEKWLVANPGKRPLVTEAAAVVRSIRYSPESALSDEDYVELFENIIRAEEGLREEPGNRGEKEGKWYSFFSVRRAAAFFLLGLAAWAIYASWPRSETVQPEVRWITKVNPKGQKTSVRLKDGTLIHLNSKTILAYPEDFSETQREVRLLSGEAFFDVEKESRPFKVLLPSAEVEVLGTDFNVKQNGDRQLSVALVEGSVKVKDTLGNQVMLVPSEMLQIDENGNLNKSNFDVREITGWKDKYLVFKNDDFAAVVQKLENWYGVDIRFEGELPKGWAYSGIYFDESLANTLEGISQTSQIKYSIQEKQVKITGKK</sequence>
<dbReference type="RefSeq" id="WP_206576751.1">
    <property type="nucleotide sequence ID" value="NZ_JAFKCT010000001.1"/>
</dbReference>
<dbReference type="EMBL" id="JAFKCT010000001">
    <property type="protein sequence ID" value="MBN7809960.1"/>
    <property type="molecule type" value="Genomic_DNA"/>
</dbReference>
<organism evidence="3 4">
    <name type="scientific">Algoriphagus oliviformis</name>
    <dbReference type="NCBI Taxonomy" id="2811231"/>
    <lineage>
        <taxon>Bacteria</taxon>
        <taxon>Pseudomonadati</taxon>
        <taxon>Bacteroidota</taxon>
        <taxon>Cytophagia</taxon>
        <taxon>Cytophagales</taxon>
        <taxon>Cyclobacteriaceae</taxon>
        <taxon>Algoriphagus</taxon>
    </lineage>
</organism>
<dbReference type="Pfam" id="PF04773">
    <property type="entry name" value="FecR"/>
    <property type="match status" value="1"/>
</dbReference>
<dbReference type="InterPro" id="IPR032508">
    <property type="entry name" value="FecR_C"/>
</dbReference>
<accession>A0ABS3BYM7</accession>
<comment type="caution">
    <text evidence="3">The sequence shown here is derived from an EMBL/GenBank/DDBJ whole genome shotgun (WGS) entry which is preliminary data.</text>
</comment>
<dbReference type="InterPro" id="IPR006860">
    <property type="entry name" value="FecR"/>
</dbReference>
<dbReference type="Gene3D" id="2.60.120.1440">
    <property type="match status" value="1"/>
</dbReference>
<feature type="domain" description="FecR protein" evidence="1">
    <location>
        <begin position="149"/>
        <end position="238"/>
    </location>
</feature>
<keyword evidence="4" id="KW-1185">Reference proteome</keyword>
<proteinExistence type="predicted"/>
<evidence type="ECO:0000259" key="1">
    <source>
        <dbReference type="Pfam" id="PF04773"/>
    </source>
</evidence>
<protein>
    <submittedName>
        <fullName evidence="3">FecR domain-containing protein</fullName>
    </submittedName>
</protein>
<evidence type="ECO:0000313" key="4">
    <source>
        <dbReference type="Proteomes" id="UP000664317"/>
    </source>
</evidence>
<dbReference type="PANTHER" id="PTHR30273:SF2">
    <property type="entry name" value="PROTEIN FECR"/>
    <property type="match status" value="1"/>
</dbReference>
<feature type="domain" description="Protein FecR C-terminal" evidence="2">
    <location>
        <begin position="280"/>
        <end position="348"/>
    </location>
</feature>
<gene>
    <name evidence="3" type="ORF">J0A68_03270</name>
</gene>
<dbReference type="Proteomes" id="UP000664317">
    <property type="component" value="Unassembled WGS sequence"/>
</dbReference>
<dbReference type="PIRSF" id="PIRSF018266">
    <property type="entry name" value="FecR"/>
    <property type="match status" value="1"/>
</dbReference>